<dbReference type="UniPathway" id="UPA00378"/>
<dbReference type="AlphaFoldDB" id="A0A6G1I2D9"/>
<dbReference type="Proteomes" id="UP000799640">
    <property type="component" value="Unassembled WGS sequence"/>
</dbReference>
<keyword evidence="9 10" id="KW-0472">Membrane</keyword>
<dbReference type="GO" id="GO:0008250">
    <property type="term" value="C:oligosaccharyltransferase complex"/>
    <property type="evidence" value="ECO:0007669"/>
    <property type="project" value="UniProtKB-UniRule"/>
</dbReference>
<dbReference type="EMBL" id="ML996691">
    <property type="protein sequence ID" value="KAF2402286.1"/>
    <property type="molecule type" value="Genomic_DNA"/>
</dbReference>
<feature type="chain" id="PRO_5026373553" description="Dolichyl-diphosphooligosaccharide--protein glycosyltransferase subunit 1" evidence="10">
    <location>
        <begin position="21"/>
        <end position="490"/>
    </location>
</feature>
<sequence length="490" mass="54756">MRLSTLLISGAAALCASVSASAPNATRDQSRQILLSEFKPPQVFENTNLVRNVNLEKGYPRETINVVVKNVDKEPQTYYYLAFDATVVDRVGGLEVRNKKSEIAEPYQIDFGSFSETDAVNFYRISIDPPLAPSADLTLSISYTVLSALTPLPSVIEQMDSQTVTYNTSAYAISAYKTHNQKTKLRFPSTNIPDYTTLPSTSSDNPSDPTRQGASFTYGPYVDIPALTTAPISFRYEFTKPLLHAPSLQRDIEVSHWGGNVAFEEHYALHNRAAALKNHFSRVQWQMTQYSSPPTTALKELRIPLRAGSSDPYYTDDIGNVTTSRWRPKTGLLEMKPRYPVFGGWKYTFKMGWNADARMYLKKAGAESYLLRVPFLEGPKMAEGVEYEKVSVRVILPEGAINIGLNTTVPIESSEISIHRTFMDTLGRPTVIIHATNVVDEWRDKGDLLITYDYPWTAGYRKPLTLAAAVFSLFAAVWVLGKVDTRIGKK</sequence>
<dbReference type="Pfam" id="PF04597">
    <property type="entry name" value="Ribophorin_I"/>
    <property type="match status" value="1"/>
</dbReference>
<comment type="pathway">
    <text evidence="3 10">Protein modification; protein glycosylation.</text>
</comment>
<name>A0A6G1I2D9_9PEZI</name>
<feature type="signal peptide" evidence="10">
    <location>
        <begin position="1"/>
        <end position="20"/>
    </location>
</feature>
<reference evidence="12" key="1">
    <citation type="journal article" date="2020" name="Stud. Mycol.">
        <title>101 Dothideomycetes genomes: a test case for predicting lifestyles and emergence of pathogens.</title>
        <authorList>
            <person name="Haridas S."/>
            <person name="Albert R."/>
            <person name="Binder M."/>
            <person name="Bloem J."/>
            <person name="Labutti K."/>
            <person name="Salamov A."/>
            <person name="Andreopoulos B."/>
            <person name="Baker S."/>
            <person name="Barry K."/>
            <person name="Bills G."/>
            <person name="Bluhm B."/>
            <person name="Cannon C."/>
            <person name="Castanera R."/>
            <person name="Culley D."/>
            <person name="Daum C."/>
            <person name="Ezra D."/>
            <person name="Gonzalez J."/>
            <person name="Henrissat B."/>
            <person name="Kuo A."/>
            <person name="Liang C."/>
            <person name="Lipzen A."/>
            <person name="Lutzoni F."/>
            <person name="Magnuson J."/>
            <person name="Mondo S."/>
            <person name="Nolan M."/>
            <person name="Ohm R."/>
            <person name="Pangilinan J."/>
            <person name="Park H.-J."/>
            <person name="Ramirez L."/>
            <person name="Alfaro M."/>
            <person name="Sun H."/>
            <person name="Tritt A."/>
            <person name="Yoshinaga Y."/>
            <person name="Zwiers L.-H."/>
            <person name="Turgeon B."/>
            <person name="Goodwin S."/>
            <person name="Spatafora J."/>
            <person name="Crous P."/>
            <person name="Grigoriev I."/>
        </authorList>
    </citation>
    <scope>NUCLEOTIDE SEQUENCE</scope>
    <source>
        <strain evidence="12">CBS 262.69</strain>
    </source>
</reference>
<accession>A0A6G1I2D9</accession>
<evidence type="ECO:0000256" key="3">
    <source>
        <dbReference type="ARBA" id="ARBA00004922"/>
    </source>
</evidence>
<proteinExistence type="inferred from homology"/>
<feature type="region of interest" description="Disordered" evidence="11">
    <location>
        <begin position="187"/>
        <end position="214"/>
    </location>
</feature>
<evidence type="ECO:0000256" key="5">
    <source>
        <dbReference type="ARBA" id="ARBA00022692"/>
    </source>
</evidence>
<keyword evidence="5 10" id="KW-0812">Transmembrane</keyword>
<evidence type="ECO:0000256" key="9">
    <source>
        <dbReference type="ARBA" id="ARBA00023136"/>
    </source>
</evidence>
<gene>
    <name evidence="12" type="ORF">EJ06DRAFT_506988</name>
</gene>
<keyword evidence="12" id="KW-0808">Transferase</keyword>
<evidence type="ECO:0000313" key="13">
    <source>
        <dbReference type="Proteomes" id="UP000799640"/>
    </source>
</evidence>
<evidence type="ECO:0000313" key="12">
    <source>
        <dbReference type="EMBL" id="KAF2402286.1"/>
    </source>
</evidence>
<evidence type="ECO:0000256" key="6">
    <source>
        <dbReference type="ARBA" id="ARBA00022729"/>
    </source>
</evidence>
<dbReference type="GO" id="GO:0016740">
    <property type="term" value="F:transferase activity"/>
    <property type="evidence" value="ECO:0007669"/>
    <property type="project" value="UniProtKB-KW"/>
</dbReference>
<evidence type="ECO:0000256" key="4">
    <source>
        <dbReference type="ARBA" id="ARBA00008905"/>
    </source>
</evidence>
<dbReference type="InterPro" id="IPR007676">
    <property type="entry name" value="Ribophorin_I"/>
</dbReference>
<comment type="subunit">
    <text evidence="10">Component of the oligosaccharyltransferase (OST) complex.</text>
</comment>
<keyword evidence="6 10" id="KW-0732">Signal</keyword>
<evidence type="ECO:0000256" key="11">
    <source>
        <dbReference type="SAM" id="MobiDB-lite"/>
    </source>
</evidence>
<feature type="transmembrane region" description="Helical" evidence="10">
    <location>
        <begin position="464"/>
        <end position="481"/>
    </location>
</feature>
<keyword evidence="7 10" id="KW-0256">Endoplasmic reticulum</keyword>
<evidence type="ECO:0000256" key="2">
    <source>
        <dbReference type="ARBA" id="ARBA00004115"/>
    </source>
</evidence>
<dbReference type="GO" id="GO:0018279">
    <property type="term" value="P:protein N-linked glycosylation via asparagine"/>
    <property type="evidence" value="ECO:0007669"/>
    <property type="project" value="TreeGrafter"/>
</dbReference>
<protein>
    <recommendedName>
        <fullName evidence="10">Dolichyl-diphosphooligosaccharide--protein glycosyltransferase subunit 1</fullName>
    </recommendedName>
</protein>
<organism evidence="12 13">
    <name type="scientific">Trichodelitschia bisporula</name>
    <dbReference type="NCBI Taxonomy" id="703511"/>
    <lineage>
        <taxon>Eukaryota</taxon>
        <taxon>Fungi</taxon>
        <taxon>Dikarya</taxon>
        <taxon>Ascomycota</taxon>
        <taxon>Pezizomycotina</taxon>
        <taxon>Dothideomycetes</taxon>
        <taxon>Dothideomycetes incertae sedis</taxon>
        <taxon>Phaeotrichales</taxon>
        <taxon>Phaeotrichaceae</taxon>
        <taxon>Trichodelitschia</taxon>
    </lineage>
</organism>
<comment type="similarity">
    <text evidence="4 10">Belongs to the OST1 family.</text>
</comment>
<comment type="function">
    <text evidence="1 10">Subunit of the oligosaccharyl transferase (OST) complex that catalyzes the initial transfer of a defined glycan (Glc(3)Man(9)GlcNAc(2) in eukaryotes) from the lipid carrier dolichol-pyrophosphate to an asparagine residue within an Asn-X-Ser/Thr consensus motif in nascent polypeptide chains, the first step in protein N-glycosylation. N-glycosylation occurs cotranslationally and the complex associates with the Sec61 complex at the channel-forming translocon complex that mediates protein translocation across the endoplasmic reticulum (ER). All subunits are required for a maximal enzyme activity.</text>
</comment>
<dbReference type="OrthoDB" id="310030at2759"/>
<evidence type="ECO:0000256" key="1">
    <source>
        <dbReference type="ARBA" id="ARBA00002791"/>
    </source>
</evidence>
<evidence type="ECO:0000256" key="10">
    <source>
        <dbReference type="RuleBase" id="RU361143"/>
    </source>
</evidence>
<dbReference type="PANTHER" id="PTHR21049:SF0">
    <property type="entry name" value="DOLICHYL-DIPHOSPHOOLIGOSACCHARIDE--PROTEIN GLYCOSYLTRANSFERASE SUBUNIT 1"/>
    <property type="match status" value="1"/>
</dbReference>
<dbReference type="PANTHER" id="PTHR21049">
    <property type="entry name" value="RIBOPHORIN I"/>
    <property type="match status" value="1"/>
</dbReference>
<keyword evidence="13" id="KW-1185">Reference proteome</keyword>
<comment type="subcellular location">
    <subcellularLocation>
        <location evidence="2 10">Endoplasmic reticulum membrane</location>
        <topology evidence="2 10">Single-pass type I membrane protein</topology>
    </subcellularLocation>
</comment>
<evidence type="ECO:0000256" key="7">
    <source>
        <dbReference type="ARBA" id="ARBA00022824"/>
    </source>
</evidence>
<evidence type="ECO:0000256" key="8">
    <source>
        <dbReference type="ARBA" id="ARBA00022989"/>
    </source>
</evidence>
<feature type="compositionally biased region" description="Low complexity" evidence="11">
    <location>
        <begin position="196"/>
        <end position="210"/>
    </location>
</feature>
<keyword evidence="8 10" id="KW-1133">Transmembrane helix</keyword>